<evidence type="ECO:0000256" key="9">
    <source>
        <dbReference type="ARBA" id="ARBA00023049"/>
    </source>
</evidence>
<comment type="cofactor">
    <cofactor evidence="3">
        <name>Zn(2+)</name>
        <dbReference type="ChEBI" id="CHEBI:29105"/>
    </cofactor>
</comment>
<dbReference type="PANTHER" id="PTHR34448:SF1">
    <property type="entry name" value="BLL6088 PROTEIN"/>
    <property type="match status" value="1"/>
</dbReference>
<evidence type="ECO:0000256" key="3">
    <source>
        <dbReference type="ARBA" id="ARBA00001947"/>
    </source>
</evidence>
<gene>
    <name evidence="10" type="ORF">AMJ40_02310</name>
</gene>
<evidence type="ECO:0000256" key="7">
    <source>
        <dbReference type="ARBA" id="ARBA00022723"/>
    </source>
</evidence>
<evidence type="ECO:0000256" key="4">
    <source>
        <dbReference type="ARBA" id="ARBA00008236"/>
    </source>
</evidence>
<dbReference type="EMBL" id="LIZT01000016">
    <property type="protein sequence ID" value="KPJ50615.1"/>
    <property type="molecule type" value="Genomic_DNA"/>
</dbReference>
<evidence type="ECO:0000313" key="10">
    <source>
        <dbReference type="EMBL" id="KPJ50615.1"/>
    </source>
</evidence>
<evidence type="ECO:0000256" key="5">
    <source>
        <dbReference type="ARBA" id="ARBA00022438"/>
    </source>
</evidence>
<dbReference type="GO" id="GO:0008237">
    <property type="term" value="F:metallopeptidase activity"/>
    <property type="evidence" value="ECO:0007669"/>
    <property type="project" value="UniProtKB-KW"/>
</dbReference>
<evidence type="ECO:0000256" key="1">
    <source>
        <dbReference type="ARBA" id="ARBA00001941"/>
    </source>
</evidence>
<dbReference type="Proteomes" id="UP000051124">
    <property type="component" value="Unassembled WGS sequence"/>
</dbReference>
<keyword evidence="7" id="KW-0479">Metal-binding</keyword>
<dbReference type="AlphaFoldDB" id="A0A0S7WKB5"/>
<sequence length="368" mass="42033">MVEQALSKFARVLLQYSLQLKKGDLFIIYGESVSTPLVVEAYRQALGLGAHPHVRIKPNGLDEIYFKEASSAQLTFVSEFERLEAERPDSMLYIWGTENTRALENISPKRISLSDGARRELFTRRLERIASGELRWCGTQYPTQADAQEAEMSLGEYSEFVFKSCLLHKRNPILEWKKLSARQEKLIESLRKYKEIRVVARDTDLKMSVEGRKWINCDGKENFPDGEIFTSPIEDSAEGTILFTFPAVHRKREAREVRLRFKSGKVVEARAAKGEDYLRSMLDMDEGARRIGEFSFGTNYNVQRFTRNTLFDEKIGGTIHIALGASLPESGGQNVSALHWDMVCDLRQHGEVYGNGNLIHKRGKFLIQ</sequence>
<evidence type="ECO:0000313" key="11">
    <source>
        <dbReference type="Proteomes" id="UP000051124"/>
    </source>
</evidence>
<organism evidence="10 11">
    <name type="scientific">candidate division TA06 bacterium DG_26</name>
    <dbReference type="NCBI Taxonomy" id="1703771"/>
    <lineage>
        <taxon>Bacteria</taxon>
        <taxon>Bacteria division TA06</taxon>
    </lineage>
</organism>
<keyword evidence="6" id="KW-0645">Protease</keyword>
<dbReference type="PANTHER" id="PTHR34448">
    <property type="entry name" value="AMINOPEPTIDASE"/>
    <property type="match status" value="1"/>
</dbReference>
<reference evidence="10 11" key="1">
    <citation type="journal article" date="2015" name="Microbiome">
        <title>Genomic resolution of linkages in carbon, nitrogen, and sulfur cycling among widespread estuary sediment bacteria.</title>
        <authorList>
            <person name="Baker B.J."/>
            <person name="Lazar C.S."/>
            <person name="Teske A.P."/>
            <person name="Dick G.J."/>
        </authorList>
    </citation>
    <scope>NUCLEOTIDE SEQUENCE [LARGE SCALE GENOMIC DNA]</scope>
    <source>
        <strain evidence="10">DG_26</strain>
    </source>
</reference>
<dbReference type="Gene3D" id="3.40.1830.10">
    <property type="entry name" value="Thermophilic metalloprotease (M29)"/>
    <property type="match status" value="1"/>
</dbReference>
<comment type="cofactor">
    <cofactor evidence="1">
        <name>Co(2+)</name>
        <dbReference type="ChEBI" id="CHEBI:48828"/>
    </cofactor>
</comment>
<proteinExistence type="inferred from homology"/>
<dbReference type="GO" id="GO:0046872">
    <property type="term" value="F:metal ion binding"/>
    <property type="evidence" value="ECO:0007669"/>
    <property type="project" value="UniProtKB-KW"/>
</dbReference>
<dbReference type="InterPro" id="IPR000787">
    <property type="entry name" value="Peptidase_M29"/>
</dbReference>
<accession>A0A0S7WKB5</accession>
<evidence type="ECO:0000256" key="8">
    <source>
        <dbReference type="ARBA" id="ARBA00022801"/>
    </source>
</evidence>
<dbReference type="GO" id="GO:0006508">
    <property type="term" value="P:proteolysis"/>
    <property type="evidence" value="ECO:0007669"/>
    <property type="project" value="UniProtKB-KW"/>
</dbReference>
<name>A0A0S7WKB5_UNCT6</name>
<evidence type="ECO:0000256" key="6">
    <source>
        <dbReference type="ARBA" id="ARBA00022670"/>
    </source>
</evidence>
<dbReference type="InterPro" id="IPR035097">
    <property type="entry name" value="M29_N-terminal"/>
</dbReference>
<comment type="similarity">
    <text evidence="4">Belongs to the peptidase M29 family.</text>
</comment>
<protein>
    <submittedName>
        <fullName evidence="10">Peptidase M29</fullName>
    </submittedName>
</protein>
<comment type="cofactor">
    <cofactor evidence="2">
        <name>Mg(2+)</name>
        <dbReference type="ChEBI" id="CHEBI:18420"/>
    </cofactor>
</comment>
<keyword evidence="9" id="KW-0482">Metalloprotease</keyword>
<dbReference type="Pfam" id="PF02073">
    <property type="entry name" value="Peptidase_M29"/>
    <property type="match status" value="1"/>
</dbReference>
<keyword evidence="8" id="KW-0378">Hydrolase</keyword>
<comment type="caution">
    <text evidence="10">The sequence shown here is derived from an EMBL/GenBank/DDBJ whole genome shotgun (WGS) entry which is preliminary data.</text>
</comment>
<dbReference type="PATRIC" id="fig|1703771.3.peg.419"/>
<keyword evidence="5" id="KW-0031">Aminopeptidase</keyword>
<evidence type="ECO:0000256" key="2">
    <source>
        <dbReference type="ARBA" id="ARBA00001946"/>
    </source>
</evidence>
<dbReference type="GO" id="GO:0004177">
    <property type="term" value="F:aminopeptidase activity"/>
    <property type="evidence" value="ECO:0007669"/>
    <property type="project" value="UniProtKB-KW"/>
</dbReference>
<dbReference type="InterPro" id="IPR052170">
    <property type="entry name" value="M29_Exopeptidase"/>
</dbReference>
<dbReference type="SUPFAM" id="SSF144052">
    <property type="entry name" value="Thermophilic metalloprotease-like"/>
    <property type="match status" value="1"/>
</dbReference>